<sequence>MRVCKSFKLLLISTLLMISFSLFYSVLAEPSIAYAKEKTTNELLDENSGNVSPNYYQQIDYNQDCENLWTKYVPLSKDFFYCKIIATTIEISRLFGGLAAYGVMAAKMFVNGVVIIGAGDFEKGNDMYQIWDMTRNVTNGLFGAALIIMAFANMFRVDVKNWDIKVLLPKFLITIVLVNFSWFICRMVVDFANMLAEYAIHINTNITGNAFLSGFDYQKIIDPDAGSVVGGFGASILTALLYLLIFIIGLFLGLYLMLLMAFRVAIIWILVMVAPLAFGMNLLPFTKKMNSQWWSYFSSWVFMGPVTVFLLSIGERIILSFPSTVVMGSLWVRPIMVVVILAAAVSVPQMLGGKIMGMASSQVQGLGMKGKNRFMTGAADGKGQGGYNYYSGRNRRKAQGQAMNKVLEAKHINNAKRRAVYREDQLKGLPYFTRKKEELKYKIADLKPTPFLKKTEGEKDYKSYPSIGAAFAGESAGSFKGDDRQFSQFWTNQERFDFVKPGINDVRLQNGELKPILALLKETNGDREKAMSMCGDEANAKTLSRGFYAIQNTENDSYRAGADRKIIVNHEGKDEVLSSAVENLIKEIKIKGSPPTSPTP</sequence>
<keyword evidence="1" id="KW-0472">Membrane</keyword>
<proteinExistence type="predicted"/>
<comment type="caution">
    <text evidence="2">The sequence shown here is derived from an EMBL/GenBank/DDBJ whole genome shotgun (WGS) entry which is preliminary data.</text>
</comment>
<reference evidence="2 3" key="1">
    <citation type="journal article" date="2015" name="Nature">
        <title>rRNA introns, odd ribosomes, and small enigmatic genomes across a large radiation of phyla.</title>
        <authorList>
            <person name="Brown C.T."/>
            <person name="Hug L.A."/>
            <person name="Thomas B.C."/>
            <person name="Sharon I."/>
            <person name="Castelle C.J."/>
            <person name="Singh A."/>
            <person name="Wilkins M.J."/>
            <person name="Williams K.H."/>
            <person name="Banfield J.F."/>
        </authorList>
    </citation>
    <scope>NUCLEOTIDE SEQUENCE [LARGE SCALE GENOMIC DNA]</scope>
</reference>
<evidence type="ECO:0000313" key="2">
    <source>
        <dbReference type="EMBL" id="KKQ95003.1"/>
    </source>
</evidence>
<evidence type="ECO:0000256" key="1">
    <source>
        <dbReference type="SAM" id="Phobius"/>
    </source>
</evidence>
<evidence type="ECO:0008006" key="4">
    <source>
        <dbReference type="Google" id="ProtNLM"/>
    </source>
</evidence>
<organism evidence="2 3">
    <name type="scientific">candidate division CPR2 bacterium GW2011_GWC2_39_10</name>
    <dbReference type="NCBI Taxonomy" id="1618345"/>
    <lineage>
        <taxon>Bacteria</taxon>
        <taxon>Bacteria division CPR2</taxon>
    </lineage>
</organism>
<dbReference type="Pfam" id="PF19590">
    <property type="entry name" value="TrbL_3"/>
    <property type="match status" value="1"/>
</dbReference>
<dbReference type="EMBL" id="LBVV01000005">
    <property type="protein sequence ID" value="KKQ95003.1"/>
    <property type="molecule type" value="Genomic_DNA"/>
</dbReference>
<evidence type="ECO:0000313" key="3">
    <source>
        <dbReference type="Proteomes" id="UP000034207"/>
    </source>
</evidence>
<name>A0A0G0LST8_UNCC2</name>
<dbReference type="STRING" id="1618345.UT18_C0005G0013"/>
<protein>
    <recommendedName>
        <fullName evidence="4">TrbL/VirB6 plasmid conjugal transfer protein</fullName>
    </recommendedName>
</protein>
<keyword evidence="1" id="KW-1133">Transmembrane helix</keyword>
<feature type="transmembrane region" description="Helical" evidence="1">
    <location>
        <begin position="98"/>
        <end position="116"/>
    </location>
</feature>
<keyword evidence="1" id="KW-0812">Transmembrane</keyword>
<dbReference type="Proteomes" id="UP000034207">
    <property type="component" value="Unassembled WGS sequence"/>
</dbReference>
<feature type="transmembrane region" description="Helical" evidence="1">
    <location>
        <begin position="265"/>
        <end position="285"/>
    </location>
</feature>
<feature type="transmembrane region" description="Helical" evidence="1">
    <location>
        <begin position="239"/>
        <end position="259"/>
    </location>
</feature>
<feature type="transmembrane region" description="Helical" evidence="1">
    <location>
        <begin position="137"/>
        <end position="155"/>
    </location>
</feature>
<feature type="transmembrane region" description="Helical" evidence="1">
    <location>
        <begin position="167"/>
        <end position="185"/>
    </location>
</feature>
<accession>A0A0G0LST8</accession>
<feature type="transmembrane region" description="Helical" evidence="1">
    <location>
        <begin position="297"/>
        <end position="319"/>
    </location>
</feature>
<gene>
    <name evidence="2" type="ORF">UT18_C0005G0013</name>
</gene>
<dbReference type="AlphaFoldDB" id="A0A0G0LST8"/>
<feature type="transmembrane region" description="Helical" evidence="1">
    <location>
        <begin position="331"/>
        <end position="351"/>
    </location>
</feature>
<dbReference type="InterPro" id="IPR045782">
    <property type="entry name" value="TrbL_3"/>
</dbReference>